<keyword evidence="3" id="KW-1185">Reference proteome</keyword>
<accession>A0ABT3RB22</accession>
<evidence type="ECO:0000256" key="1">
    <source>
        <dbReference type="SAM" id="SignalP"/>
    </source>
</evidence>
<reference evidence="2 3" key="1">
    <citation type="submission" date="2022-11" db="EMBL/GenBank/DDBJ databases">
        <title>The characterization of three novel Bacteroidetes species and genomic analysis of their roles in tidal elemental geochemical cycles.</title>
        <authorList>
            <person name="Ma K.-J."/>
        </authorList>
    </citation>
    <scope>NUCLEOTIDE SEQUENCE [LARGE SCALE GENOMIC DNA]</scope>
    <source>
        <strain evidence="2 3">M82</strain>
    </source>
</reference>
<feature type="signal peptide" evidence="1">
    <location>
        <begin position="1"/>
        <end position="27"/>
    </location>
</feature>
<evidence type="ECO:0000313" key="3">
    <source>
        <dbReference type="Proteomes" id="UP001207228"/>
    </source>
</evidence>
<organism evidence="2 3">
    <name type="scientific">Pontibacter anaerobius</name>
    <dbReference type="NCBI Taxonomy" id="2993940"/>
    <lineage>
        <taxon>Bacteria</taxon>
        <taxon>Pseudomonadati</taxon>
        <taxon>Bacteroidota</taxon>
        <taxon>Cytophagia</taxon>
        <taxon>Cytophagales</taxon>
        <taxon>Hymenobacteraceae</taxon>
        <taxon>Pontibacter</taxon>
    </lineage>
</organism>
<dbReference type="EMBL" id="JAPFQO010000002">
    <property type="protein sequence ID" value="MCX2739067.1"/>
    <property type="molecule type" value="Genomic_DNA"/>
</dbReference>
<dbReference type="Proteomes" id="UP001207228">
    <property type="component" value="Unassembled WGS sequence"/>
</dbReference>
<keyword evidence="1" id="KW-0732">Signal</keyword>
<proteinExistence type="predicted"/>
<evidence type="ECO:0000313" key="2">
    <source>
        <dbReference type="EMBL" id="MCX2739067.1"/>
    </source>
</evidence>
<dbReference type="RefSeq" id="WP_266051123.1">
    <property type="nucleotide sequence ID" value="NZ_JAPFQO010000002.1"/>
</dbReference>
<feature type="chain" id="PRO_5045092589" evidence="1">
    <location>
        <begin position="28"/>
        <end position="162"/>
    </location>
</feature>
<comment type="caution">
    <text evidence="2">The sequence shown here is derived from an EMBL/GenBank/DDBJ whole genome shotgun (WGS) entry which is preliminary data.</text>
</comment>
<name>A0ABT3RB22_9BACT</name>
<gene>
    <name evidence="2" type="ORF">OO017_03835</name>
</gene>
<protein>
    <submittedName>
        <fullName evidence="2">Uncharacterized protein</fullName>
    </submittedName>
</protein>
<dbReference type="PROSITE" id="PS51257">
    <property type="entry name" value="PROKAR_LIPOPROTEIN"/>
    <property type="match status" value="1"/>
</dbReference>
<sequence>MSKKMNVRQLLSLCLLCGITLLGIACKKDDKATPTVEQAKVTGLSMMLSSDQKGIQDVNVLFKDATGLGGKTSPNVITLDANTIYTGTLALEDATQSPAKVVTTDYQVTFQVASADATFSMSGQEVQITTRAASTGSNGMLHVELKQGSQVQKVSFPLMVRQ</sequence>